<keyword evidence="9 10" id="KW-0472">Membrane</keyword>
<dbReference type="EMBL" id="CP017557">
    <property type="protein sequence ID" value="AOW04877.1"/>
    <property type="molecule type" value="Genomic_DNA"/>
</dbReference>
<keyword evidence="5" id="KW-0677">Repeat</keyword>
<keyword evidence="4 10" id="KW-0812">Transmembrane</keyword>
<evidence type="ECO:0000256" key="6">
    <source>
        <dbReference type="ARBA" id="ARBA00022792"/>
    </source>
</evidence>
<dbReference type="KEGG" id="yli:2912130"/>
<protein>
    <recommendedName>
        <fullName evidence="15">Mitochondrial carrier domain-containing protein</fullName>
    </recommendedName>
</protein>
<evidence type="ECO:0000313" key="13">
    <source>
        <dbReference type="EMBL" id="AOW04877.1"/>
    </source>
</evidence>
<evidence type="ECO:0000256" key="11">
    <source>
        <dbReference type="RuleBase" id="RU000488"/>
    </source>
</evidence>
<feature type="transmembrane region" description="Helical" evidence="12">
    <location>
        <begin position="191"/>
        <end position="211"/>
    </location>
</feature>
<sequence>MPWGLNGLQVQVWKGIKIRVVGTGGIKLRRKHLYIPWGLWFAQHSSNFILHTKTNISHPPFTFLPIPVSTVTVSINCIACISRKAQEGPSQLNANYPYQLTHLTHVMAAISKDYVLSPWGKAVAGAAGAVLANTLVYPLDIVKTRLQVQVKRKEGGPLPAFEEGHFEHYEGTVDALKKIYAANGLAGLYQGLPSCLLGVASTNFAYFYWYGFIRDSYIKRNPGKALSTPIELLLGAVAGALAQVFTIPVAVITTRQQTSDAKSRQGFLATAKSVVDDDGISGLWRGLKASLVLVINPSITYGSFERLRTILFKGKLHLSPGENFLLGALSKAMATIATQPMIVAKVMQQSKTKGGKQFNSFVQALVFLFKEEGILGMWKGVGPQISKGIIVQGLLFMIKDQVELFIVLLFRLMKAPTLIKG</sequence>
<feature type="repeat" description="Solcar" evidence="10">
    <location>
        <begin position="322"/>
        <end position="405"/>
    </location>
</feature>
<evidence type="ECO:0000256" key="7">
    <source>
        <dbReference type="ARBA" id="ARBA00022989"/>
    </source>
</evidence>
<reference evidence="13 14" key="1">
    <citation type="journal article" date="2016" name="PLoS ONE">
        <title>Sequence Assembly of Yarrowia lipolytica Strain W29/CLIB89 Shows Transposable Element Diversity.</title>
        <authorList>
            <person name="Magnan C."/>
            <person name="Yu J."/>
            <person name="Chang I."/>
            <person name="Jahn E."/>
            <person name="Kanomata Y."/>
            <person name="Wu J."/>
            <person name="Zeller M."/>
            <person name="Oakes M."/>
            <person name="Baldi P."/>
            <person name="Sandmeyer S."/>
        </authorList>
    </citation>
    <scope>NUCLEOTIDE SEQUENCE [LARGE SCALE GENOMIC DNA]</scope>
    <source>
        <strain evidence="14">CLIB89(W29)</strain>
    </source>
</reference>
<keyword evidence="3 11" id="KW-0813">Transport</keyword>
<evidence type="ECO:0000313" key="14">
    <source>
        <dbReference type="Proteomes" id="UP000182444"/>
    </source>
</evidence>
<feature type="repeat" description="Solcar" evidence="10">
    <location>
        <begin position="116"/>
        <end position="216"/>
    </location>
</feature>
<dbReference type="PANTHER" id="PTHR45939">
    <property type="entry name" value="PEROXISOMAL MEMBRANE PROTEIN PMP34-RELATED"/>
    <property type="match status" value="1"/>
</dbReference>
<comment type="similarity">
    <text evidence="2 11">Belongs to the mitochondrial carrier (TC 2.A.29) family.</text>
</comment>
<organism evidence="13 14">
    <name type="scientific">Yarrowia lipolytica</name>
    <name type="common">Candida lipolytica</name>
    <dbReference type="NCBI Taxonomy" id="4952"/>
    <lineage>
        <taxon>Eukaryota</taxon>
        <taxon>Fungi</taxon>
        <taxon>Dikarya</taxon>
        <taxon>Ascomycota</taxon>
        <taxon>Saccharomycotina</taxon>
        <taxon>Dipodascomycetes</taxon>
        <taxon>Dipodascales</taxon>
        <taxon>Dipodascales incertae sedis</taxon>
        <taxon>Yarrowia</taxon>
    </lineage>
</organism>
<dbReference type="PRINTS" id="PR00926">
    <property type="entry name" value="MITOCARRIER"/>
</dbReference>
<dbReference type="VEuPathDB" id="FungiDB:YALI0_E03058g"/>
<dbReference type="Proteomes" id="UP000182444">
    <property type="component" value="Chromosome 1E"/>
</dbReference>
<evidence type="ECO:0000256" key="4">
    <source>
        <dbReference type="ARBA" id="ARBA00022692"/>
    </source>
</evidence>
<dbReference type="Pfam" id="PF00153">
    <property type="entry name" value="Mito_carr"/>
    <property type="match status" value="3"/>
</dbReference>
<dbReference type="VEuPathDB" id="FungiDB:YALI1_E03623g"/>
<name>A0A1D8NGX0_YARLL</name>
<keyword evidence="7 12" id="KW-1133">Transmembrane helix</keyword>
<proteinExistence type="inferred from homology"/>
<dbReference type="InterPro" id="IPR052217">
    <property type="entry name" value="Mito/Peroxisomal_Carrier"/>
</dbReference>
<dbReference type="SUPFAM" id="SSF103506">
    <property type="entry name" value="Mitochondrial carrier"/>
    <property type="match status" value="1"/>
</dbReference>
<keyword evidence="6" id="KW-0999">Mitochondrion inner membrane</keyword>
<dbReference type="eggNOG" id="KOG0769">
    <property type="taxonomic scope" value="Eukaryota"/>
</dbReference>
<evidence type="ECO:0000256" key="8">
    <source>
        <dbReference type="ARBA" id="ARBA00023128"/>
    </source>
</evidence>
<dbReference type="GO" id="GO:0015217">
    <property type="term" value="F:ADP transmembrane transporter activity"/>
    <property type="evidence" value="ECO:0007669"/>
    <property type="project" value="TreeGrafter"/>
</dbReference>
<gene>
    <name evidence="13" type="ORF">YALI1_E03623g</name>
</gene>
<evidence type="ECO:0000256" key="10">
    <source>
        <dbReference type="PROSITE-ProRule" id="PRU00282"/>
    </source>
</evidence>
<dbReference type="InterPro" id="IPR018108">
    <property type="entry name" value="MCP_transmembrane"/>
</dbReference>
<dbReference type="PANTHER" id="PTHR45939:SF1">
    <property type="entry name" value="MITOCHONDRIAL THIAMINE PYROPHOSPHATE CARRIER 1-RELATED"/>
    <property type="match status" value="1"/>
</dbReference>
<evidence type="ECO:0000256" key="12">
    <source>
        <dbReference type="SAM" id="Phobius"/>
    </source>
</evidence>
<accession>A0A1D8NGX0</accession>
<dbReference type="PROSITE" id="PS50920">
    <property type="entry name" value="SOLCAR"/>
    <property type="match status" value="3"/>
</dbReference>
<dbReference type="InterPro" id="IPR023395">
    <property type="entry name" value="MCP_dom_sf"/>
</dbReference>
<evidence type="ECO:0000256" key="2">
    <source>
        <dbReference type="ARBA" id="ARBA00006375"/>
    </source>
</evidence>
<feature type="transmembrane region" description="Helical" evidence="12">
    <location>
        <begin position="232"/>
        <end position="252"/>
    </location>
</feature>
<evidence type="ECO:0000256" key="9">
    <source>
        <dbReference type="ARBA" id="ARBA00023136"/>
    </source>
</evidence>
<evidence type="ECO:0000256" key="1">
    <source>
        <dbReference type="ARBA" id="ARBA00004448"/>
    </source>
</evidence>
<dbReference type="GO" id="GO:0005743">
    <property type="term" value="C:mitochondrial inner membrane"/>
    <property type="evidence" value="ECO:0007669"/>
    <property type="project" value="UniProtKB-SubCell"/>
</dbReference>
<evidence type="ECO:0000256" key="3">
    <source>
        <dbReference type="ARBA" id="ARBA00022448"/>
    </source>
</evidence>
<dbReference type="AlphaFoldDB" id="A0A1D8NGX0"/>
<feature type="repeat" description="Solcar" evidence="10">
    <location>
        <begin position="226"/>
        <end position="310"/>
    </location>
</feature>
<dbReference type="GeneID" id="2912130"/>
<comment type="subcellular location">
    <subcellularLocation>
        <location evidence="1">Mitochondrion inner membrane</location>
        <topology evidence="1">Multi-pass membrane protein</topology>
    </subcellularLocation>
</comment>
<dbReference type="RefSeq" id="XP_503482.2">
    <property type="nucleotide sequence ID" value="XM_503482.3"/>
</dbReference>
<dbReference type="InterPro" id="IPR002067">
    <property type="entry name" value="MCP"/>
</dbReference>
<evidence type="ECO:0008006" key="15">
    <source>
        <dbReference type="Google" id="ProtNLM"/>
    </source>
</evidence>
<keyword evidence="8" id="KW-0496">Mitochondrion</keyword>
<evidence type="ECO:0000256" key="5">
    <source>
        <dbReference type="ARBA" id="ARBA00022737"/>
    </source>
</evidence>
<dbReference type="Gene3D" id="1.50.40.10">
    <property type="entry name" value="Mitochondrial carrier domain"/>
    <property type="match status" value="2"/>
</dbReference>